<evidence type="ECO:0000313" key="10">
    <source>
        <dbReference type="Proteomes" id="UP000190092"/>
    </source>
</evidence>
<dbReference type="PANTHER" id="PTHR10742">
    <property type="entry name" value="FLAVIN MONOAMINE OXIDASE"/>
    <property type="match status" value="1"/>
</dbReference>
<evidence type="ECO:0000313" key="9">
    <source>
        <dbReference type="EMBL" id="SJZ34503.1"/>
    </source>
</evidence>
<dbReference type="Gene3D" id="3.90.660.10">
    <property type="match status" value="1"/>
</dbReference>
<dbReference type="Gene3D" id="3.50.50.60">
    <property type="entry name" value="FAD/NAD(P)-binding domain"/>
    <property type="match status" value="1"/>
</dbReference>
<evidence type="ECO:0000256" key="7">
    <source>
        <dbReference type="SAM" id="MobiDB-lite"/>
    </source>
</evidence>
<dbReference type="InterPro" id="IPR002937">
    <property type="entry name" value="Amino_oxidase"/>
</dbReference>
<evidence type="ECO:0000256" key="1">
    <source>
        <dbReference type="ARBA" id="ARBA00004814"/>
    </source>
</evidence>
<keyword evidence="10" id="KW-1185">Reference proteome</keyword>
<evidence type="ECO:0000256" key="3">
    <source>
        <dbReference type="ARBA" id="ARBA00012535"/>
    </source>
</evidence>
<proteinExistence type="inferred from homology"/>
<evidence type="ECO:0000256" key="6">
    <source>
        <dbReference type="ARBA" id="ARBA00047321"/>
    </source>
</evidence>
<feature type="domain" description="Amine oxidase" evidence="8">
    <location>
        <begin position="22"/>
        <end position="444"/>
    </location>
</feature>
<dbReference type="EC" id="1.13.12.3" evidence="3"/>
<dbReference type="AlphaFoldDB" id="A0A1T4JWH2"/>
<dbReference type="OrthoDB" id="9790035at2"/>
<comment type="pathway">
    <text evidence="1">Plant hormone metabolism; auxin biosynthesis.</text>
</comment>
<keyword evidence="5" id="KW-0073">Auxin biosynthesis</keyword>
<dbReference type="SUPFAM" id="SSF51905">
    <property type="entry name" value="FAD/NAD(P)-binding domain"/>
    <property type="match status" value="1"/>
</dbReference>
<evidence type="ECO:0000259" key="8">
    <source>
        <dbReference type="Pfam" id="PF01593"/>
    </source>
</evidence>
<evidence type="ECO:0000256" key="5">
    <source>
        <dbReference type="ARBA" id="ARBA00023070"/>
    </source>
</evidence>
<dbReference type="SUPFAM" id="SSF54373">
    <property type="entry name" value="FAD-linked reductases, C-terminal domain"/>
    <property type="match status" value="1"/>
</dbReference>
<reference evidence="10" key="1">
    <citation type="submission" date="2017-02" db="EMBL/GenBank/DDBJ databases">
        <authorList>
            <person name="Varghese N."/>
            <person name="Submissions S."/>
        </authorList>
    </citation>
    <scope>NUCLEOTIDE SEQUENCE [LARGE SCALE GENOMIC DNA]</scope>
    <source>
        <strain evidence="10">ATCC 27094</strain>
    </source>
</reference>
<dbReference type="PANTHER" id="PTHR10742:SF410">
    <property type="entry name" value="LYSINE-SPECIFIC HISTONE DEMETHYLASE 2"/>
    <property type="match status" value="1"/>
</dbReference>
<name>A0A1T4JWH2_9HYPH</name>
<dbReference type="EMBL" id="FUWJ01000001">
    <property type="protein sequence ID" value="SJZ34503.1"/>
    <property type="molecule type" value="Genomic_DNA"/>
</dbReference>
<dbReference type="Proteomes" id="UP000190092">
    <property type="component" value="Unassembled WGS sequence"/>
</dbReference>
<protein>
    <recommendedName>
        <fullName evidence="4">Tryptophan 2-monooxygenase</fullName>
        <ecNumber evidence="3">1.13.12.3</ecNumber>
    </recommendedName>
</protein>
<organism evidence="9 10">
    <name type="scientific">Enhydrobacter aerosaccus</name>
    <dbReference type="NCBI Taxonomy" id="225324"/>
    <lineage>
        <taxon>Bacteria</taxon>
        <taxon>Pseudomonadati</taxon>
        <taxon>Pseudomonadota</taxon>
        <taxon>Alphaproteobacteria</taxon>
        <taxon>Hyphomicrobiales</taxon>
        <taxon>Enhydrobacter</taxon>
    </lineage>
</organism>
<dbReference type="Pfam" id="PF01593">
    <property type="entry name" value="Amino_oxidase"/>
    <property type="match status" value="1"/>
</dbReference>
<comment type="similarity">
    <text evidence="2">Belongs to the tryptophan 2-monooxygenase family.</text>
</comment>
<dbReference type="GO" id="GO:0009851">
    <property type="term" value="P:auxin biosynthetic process"/>
    <property type="evidence" value="ECO:0007669"/>
    <property type="project" value="UniProtKB-KW"/>
</dbReference>
<sequence>MTGSWSMGESGSERILVIGAGMAGVVAARLLKDSGFAVTVLEARPRLGGRVWTDTSLGAPLDLGGSWIHGVDGNPLTLWCDKLGIPLIESEGDRLLIDKRATASTRDGQRKQVRLGRAAFRAAIEWASWKSKAMARVKGPRSVSVKDAVDPLLHAAWLPEIDKLVIATFVEGSEGVQGAPYEAVAAEEWWPTEGLDRNAQPKGGFVSLIEDGARGLDIRFNAPVRRMAWNGAGVAAFLDSGERLEADRAIVTVPLGLLRAGWPALDPQPPADQQRAIIRLGYGAGVLGKIYLRFPRRFWPDQPTWFGRLPDAPDRRGTFNTWVSHHHETGQPILLSFSNGAVAANLDRTASDKEVVAVAMQSLHAMFGNDIPEPEAVAYPRWLSDPWSRGGYSYPAVGSAPEDRALFARPLADRVFFAGEATEPVEYGTVHAALWSAEQTAEALFRTATGHDASRDRRPWAGARTGAGRHNG</sequence>
<dbReference type="GO" id="GO:0050361">
    <property type="term" value="F:tryptophan 2-monooxygenase activity"/>
    <property type="evidence" value="ECO:0007669"/>
    <property type="project" value="UniProtKB-EC"/>
</dbReference>
<dbReference type="InterPro" id="IPR036188">
    <property type="entry name" value="FAD/NAD-bd_sf"/>
</dbReference>
<accession>A0A1T4JWH2</accession>
<dbReference type="InterPro" id="IPR050281">
    <property type="entry name" value="Flavin_monoamine_oxidase"/>
</dbReference>
<evidence type="ECO:0000256" key="4">
    <source>
        <dbReference type="ARBA" id="ARBA00017871"/>
    </source>
</evidence>
<feature type="region of interest" description="Disordered" evidence="7">
    <location>
        <begin position="448"/>
        <end position="472"/>
    </location>
</feature>
<dbReference type="STRING" id="225324.SAMN02745126_00533"/>
<comment type="catalytic activity">
    <reaction evidence="6">
        <text>L-tryptophan + O2 = indole-3-acetamide + CO2 + H2O</text>
        <dbReference type="Rhea" id="RHEA:16165"/>
        <dbReference type="ChEBI" id="CHEBI:15377"/>
        <dbReference type="ChEBI" id="CHEBI:15379"/>
        <dbReference type="ChEBI" id="CHEBI:16031"/>
        <dbReference type="ChEBI" id="CHEBI:16526"/>
        <dbReference type="ChEBI" id="CHEBI:57912"/>
        <dbReference type="EC" id="1.13.12.3"/>
    </reaction>
</comment>
<evidence type="ECO:0000256" key="2">
    <source>
        <dbReference type="ARBA" id="ARBA00005833"/>
    </source>
</evidence>
<gene>
    <name evidence="9" type="ORF">SAMN02745126_00533</name>
</gene>
<dbReference type="RefSeq" id="WP_085932261.1">
    <property type="nucleotide sequence ID" value="NZ_FUWJ01000001.1"/>
</dbReference>